<evidence type="ECO:0000313" key="2">
    <source>
        <dbReference type="Proteomes" id="UP000031599"/>
    </source>
</evidence>
<proteinExistence type="predicted"/>
<reference evidence="1 2" key="1">
    <citation type="submission" date="2014-12" db="EMBL/GenBank/DDBJ databases">
        <title>Genome assembly of Enhygromyxa salina DSM 15201.</title>
        <authorList>
            <person name="Sharma G."/>
            <person name="Subramanian S."/>
        </authorList>
    </citation>
    <scope>NUCLEOTIDE SEQUENCE [LARGE SCALE GENOMIC DNA]</scope>
    <source>
        <strain evidence="1 2">DSM 15201</strain>
    </source>
</reference>
<organism evidence="1 2">
    <name type="scientific">Enhygromyxa salina</name>
    <dbReference type="NCBI Taxonomy" id="215803"/>
    <lineage>
        <taxon>Bacteria</taxon>
        <taxon>Pseudomonadati</taxon>
        <taxon>Myxococcota</taxon>
        <taxon>Polyangia</taxon>
        <taxon>Nannocystales</taxon>
        <taxon>Nannocystaceae</taxon>
        <taxon>Enhygromyxa</taxon>
    </lineage>
</organism>
<name>A0A0C2CMV9_9BACT</name>
<dbReference type="Proteomes" id="UP000031599">
    <property type="component" value="Unassembled WGS sequence"/>
</dbReference>
<evidence type="ECO:0000313" key="1">
    <source>
        <dbReference type="EMBL" id="KIG12591.1"/>
    </source>
</evidence>
<accession>A0A0C2CMV9</accession>
<protein>
    <submittedName>
        <fullName evidence="1">Uncharacterized protein</fullName>
    </submittedName>
</protein>
<dbReference type="EMBL" id="JMCC02000124">
    <property type="protein sequence ID" value="KIG12591.1"/>
    <property type="molecule type" value="Genomic_DNA"/>
</dbReference>
<dbReference type="AlphaFoldDB" id="A0A0C2CMV9"/>
<comment type="caution">
    <text evidence="1">The sequence shown here is derived from an EMBL/GenBank/DDBJ whole genome shotgun (WGS) entry which is preliminary data.</text>
</comment>
<gene>
    <name evidence="1" type="ORF">DB30_01215</name>
</gene>
<sequence>MNVELFDHDLAFLRTARWLLFMGRWRELEDPPKTLHE</sequence>